<feature type="domain" description="Lipocalin/cytosolic fatty-acid binding" evidence="2">
    <location>
        <begin position="45"/>
        <end position="172"/>
    </location>
</feature>
<reference evidence="3" key="1">
    <citation type="submission" date="2018-11" db="EMBL/GenBank/DDBJ databases">
        <title>Venom-gland transcriptomics and venom proteomics of the Florida green centipede (Hemiscolopendra marginata) reveal sex-based variation in a centipede venom.</title>
        <authorList>
            <person name="Nystrom G.S."/>
            <person name="Ward M.J."/>
            <person name="Ellsworth S.A."/>
            <person name="Rokyta D.R."/>
        </authorList>
    </citation>
    <scope>NUCLEOTIDE SEQUENCE</scope>
    <source>
        <tissue evidence="3">Venom gland</tissue>
    </source>
</reference>
<dbReference type="InterPro" id="IPR000566">
    <property type="entry name" value="Lipocln_cytosolic_FA-bd_dom"/>
</dbReference>
<feature type="chain" id="PRO_5025044359" evidence="1">
    <location>
        <begin position="21"/>
        <end position="184"/>
    </location>
</feature>
<dbReference type="AlphaFoldDB" id="A0A646QDY4"/>
<organism evidence="3">
    <name type="scientific">Hemiscolopendra marginata</name>
    <dbReference type="NCBI Taxonomy" id="943146"/>
    <lineage>
        <taxon>Eukaryota</taxon>
        <taxon>Metazoa</taxon>
        <taxon>Ecdysozoa</taxon>
        <taxon>Arthropoda</taxon>
        <taxon>Myriapoda</taxon>
        <taxon>Chilopoda</taxon>
        <taxon>Pleurostigmophora</taxon>
        <taxon>Scolopendromorpha</taxon>
        <taxon>Scolopendridae</taxon>
        <taxon>Hemiscolopendra</taxon>
    </lineage>
</organism>
<protein>
    <submittedName>
        <fullName evidence="3">Venom protein</fullName>
    </submittedName>
</protein>
<sequence length="184" mass="20294">MMFSLILAIILAAGVFRIQAEDDTVKVFKGSCPDIVGDSLEGVEGRWFTVYSTDTNPQVICSYGDIVNLGKDKVRISSVFRLNNGTSLRYTSSVGKEADGKYYYTLEDSAGQHGPTMMKVDGDFLLTWNCYDFGDGNHIDVASVHSKNHQTSEIVRKKLSNMIDEKGSHAGQLLEVSHENCSPE</sequence>
<keyword evidence="1" id="KW-0732">Signal</keyword>
<evidence type="ECO:0000313" key="3">
    <source>
        <dbReference type="EMBL" id="MUP40189.1"/>
    </source>
</evidence>
<evidence type="ECO:0000259" key="2">
    <source>
        <dbReference type="Pfam" id="PF00061"/>
    </source>
</evidence>
<evidence type="ECO:0000256" key="1">
    <source>
        <dbReference type="SAM" id="SignalP"/>
    </source>
</evidence>
<name>A0A646QDY4_9MYRI</name>
<accession>A0A646QDY4</accession>
<dbReference type="Gene3D" id="2.40.128.20">
    <property type="match status" value="1"/>
</dbReference>
<proteinExistence type="predicted"/>
<dbReference type="Pfam" id="PF00061">
    <property type="entry name" value="Lipocalin"/>
    <property type="match status" value="1"/>
</dbReference>
<feature type="signal peptide" evidence="1">
    <location>
        <begin position="1"/>
        <end position="20"/>
    </location>
</feature>
<dbReference type="EMBL" id="GHBY01000012">
    <property type="protein sequence ID" value="MUP40189.1"/>
    <property type="molecule type" value="Transcribed_RNA"/>
</dbReference>
<dbReference type="SUPFAM" id="SSF50814">
    <property type="entry name" value="Lipocalins"/>
    <property type="match status" value="1"/>
</dbReference>
<dbReference type="InterPro" id="IPR012674">
    <property type="entry name" value="Calycin"/>
</dbReference>